<dbReference type="PANTHER" id="PTHR37302">
    <property type="entry name" value="SLR1116 PROTEIN"/>
    <property type="match status" value="1"/>
</dbReference>
<dbReference type="AlphaFoldDB" id="W3XAV6"/>
<dbReference type="PANTHER" id="PTHR37302:SF1">
    <property type="entry name" value="PROTEIN DINB"/>
    <property type="match status" value="1"/>
</dbReference>
<gene>
    <name evidence="2" type="ORF">PFICI_05045</name>
</gene>
<keyword evidence="1" id="KW-0479">Metal-binding</keyword>
<dbReference type="HOGENOM" id="CLU_101283_2_1_1"/>
<protein>
    <recommendedName>
        <fullName evidence="4">Damage-inducible protein DinB</fullName>
    </recommendedName>
</protein>
<sequence length="165" mass="18934">MLTTETATMMAKYDDWADQVLFDAISKLPEDAAYAPRKTLFGTMLATLNHNLQVDLIWRAHILGEEHGFSTRRDLLHSSFSDLVHAQSQMNQWLVDWAKDQTPESFSKPTKFNFVSGKAAEMTVGSMLLHIINHKTYHRGWVSQMFFDHDVNPPETDLCVFLCEN</sequence>
<evidence type="ECO:0000313" key="3">
    <source>
        <dbReference type="Proteomes" id="UP000030651"/>
    </source>
</evidence>
<dbReference type="eggNOG" id="ENOG502SUQV">
    <property type="taxonomic scope" value="Eukaryota"/>
</dbReference>
<reference evidence="3" key="1">
    <citation type="journal article" date="2015" name="BMC Genomics">
        <title>Genomic and transcriptomic analysis of the endophytic fungus Pestalotiopsis fici reveals its lifestyle and high potential for synthesis of natural products.</title>
        <authorList>
            <person name="Wang X."/>
            <person name="Zhang X."/>
            <person name="Liu L."/>
            <person name="Xiang M."/>
            <person name="Wang W."/>
            <person name="Sun X."/>
            <person name="Che Y."/>
            <person name="Guo L."/>
            <person name="Liu G."/>
            <person name="Guo L."/>
            <person name="Wang C."/>
            <person name="Yin W.B."/>
            <person name="Stadler M."/>
            <person name="Zhang X."/>
            <person name="Liu X."/>
        </authorList>
    </citation>
    <scope>NUCLEOTIDE SEQUENCE [LARGE SCALE GENOMIC DNA]</scope>
    <source>
        <strain evidence="3">W106-1 / CGMCC3.15140</strain>
    </source>
</reference>
<dbReference type="RefSeq" id="XP_007831817.1">
    <property type="nucleotide sequence ID" value="XM_007833626.1"/>
</dbReference>
<keyword evidence="3" id="KW-1185">Reference proteome</keyword>
<organism evidence="2 3">
    <name type="scientific">Pestalotiopsis fici (strain W106-1 / CGMCC3.15140)</name>
    <dbReference type="NCBI Taxonomy" id="1229662"/>
    <lineage>
        <taxon>Eukaryota</taxon>
        <taxon>Fungi</taxon>
        <taxon>Dikarya</taxon>
        <taxon>Ascomycota</taxon>
        <taxon>Pezizomycotina</taxon>
        <taxon>Sordariomycetes</taxon>
        <taxon>Xylariomycetidae</taxon>
        <taxon>Amphisphaeriales</taxon>
        <taxon>Sporocadaceae</taxon>
        <taxon>Pestalotiopsis</taxon>
    </lineage>
</organism>
<dbReference type="Gene3D" id="1.20.120.450">
    <property type="entry name" value="dinb family like domain"/>
    <property type="match status" value="1"/>
</dbReference>
<name>W3XAV6_PESFW</name>
<dbReference type="GeneID" id="19270058"/>
<dbReference type="Pfam" id="PF05163">
    <property type="entry name" value="DinB"/>
    <property type="match status" value="1"/>
</dbReference>
<dbReference type="InterPro" id="IPR034660">
    <property type="entry name" value="DinB/YfiT-like"/>
</dbReference>
<dbReference type="EMBL" id="KI912111">
    <property type="protein sequence ID" value="ETS83169.1"/>
    <property type="molecule type" value="Genomic_DNA"/>
</dbReference>
<dbReference type="GO" id="GO:0046872">
    <property type="term" value="F:metal ion binding"/>
    <property type="evidence" value="ECO:0007669"/>
    <property type="project" value="UniProtKB-KW"/>
</dbReference>
<accession>W3XAV6</accession>
<evidence type="ECO:0000256" key="1">
    <source>
        <dbReference type="ARBA" id="ARBA00022723"/>
    </source>
</evidence>
<dbReference type="OrthoDB" id="4789218at2759"/>
<proteinExistence type="predicted"/>
<dbReference type="InterPro" id="IPR007837">
    <property type="entry name" value="DinB"/>
</dbReference>
<dbReference type="SUPFAM" id="SSF109854">
    <property type="entry name" value="DinB/YfiT-like putative metalloenzymes"/>
    <property type="match status" value="1"/>
</dbReference>
<dbReference type="InParanoid" id="W3XAV6"/>
<dbReference type="KEGG" id="pfy:PFICI_05045"/>
<evidence type="ECO:0008006" key="4">
    <source>
        <dbReference type="Google" id="ProtNLM"/>
    </source>
</evidence>
<evidence type="ECO:0000313" key="2">
    <source>
        <dbReference type="EMBL" id="ETS83169.1"/>
    </source>
</evidence>
<dbReference type="Proteomes" id="UP000030651">
    <property type="component" value="Unassembled WGS sequence"/>
</dbReference>